<evidence type="ECO:0000313" key="1">
    <source>
        <dbReference type="EMBL" id="DAD70801.1"/>
    </source>
</evidence>
<dbReference type="GO" id="GO:0008233">
    <property type="term" value="F:peptidase activity"/>
    <property type="evidence" value="ECO:0007669"/>
    <property type="project" value="UniProtKB-KW"/>
</dbReference>
<protein>
    <submittedName>
        <fullName evidence="1">Protease adaptor</fullName>
    </submittedName>
</protein>
<keyword evidence="1" id="KW-0378">Hydrolase</keyword>
<name>A0A8S5LLG9_9CAUD</name>
<proteinExistence type="predicted"/>
<reference evidence="1" key="1">
    <citation type="journal article" date="2021" name="Proc. Natl. Acad. Sci. U.S.A.">
        <title>A Catalog of Tens of Thousands of Viruses from Human Metagenomes Reveals Hidden Associations with Chronic Diseases.</title>
        <authorList>
            <person name="Tisza M.J."/>
            <person name="Buck C.B."/>
        </authorList>
    </citation>
    <scope>NUCLEOTIDE SEQUENCE</scope>
    <source>
        <strain evidence="1">CtKcB20</strain>
    </source>
</reference>
<accession>A0A8S5LLG9</accession>
<dbReference type="GO" id="GO:0006508">
    <property type="term" value="P:proteolysis"/>
    <property type="evidence" value="ECO:0007669"/>
    <property type="project" value="UniProtKB-KW"/>
</dbReference>
<sequence>MSKFKVGDKVAPVDTPNVYFGCIASIGHGSAFVKIPPNYDSGFVVSLVSLALYQELPNMSDDEIYNMLEPKMKNSNVWDHGYRVVAYNDGYHLVREDNDVINAIALAYRSGYLRAKKGRPFKIGGEEE</sequence>
<organism evidence="1">
    <name type="scientific">Siphoviridae sp. ctKcB20</name>
    <dbReference type="NCBI Taxonomy" id="2827568"/>
    <lineage>
        <taxon>Viruses</taxon>
        <taxon>Duplodnaviria</taxon>
        <taxon>Heunggongvirae</taxon>
        <taxon>Uroviricota</taxon>
        <taxon>Caudoviricetes</taxon>
    </lineage>
</organism>
<keyword evidence="1" id="KW-0645">Protease</keyword>
<dbReference type="EMBL" id="BK015870">
    <property type="protein sequence ID" value="DAD70801.1"/>
    <property type="molecule type" value="Genomic_DNA"/>
</dbReference>